<proteinExistence type="predicted"/>
<keyword evidence="3" id="KW-1185">Reference proteome</keyword>
<evidence type="ECO:0000256" key="1">
    <source>
        <dbReference type="SAM" id="MobiDB-lite"/>
    </source>
</evidence>
<accession>A0A1W0X8I7</accession>
<dbReference type="Proteomes" id="UP000192578">
    <property type="component" value="Unassembled WGS sequence"/>
</dbReference>
<comment type="caution">
    <text evidence="2">The sequence shown here is derived from an EMBL/GenBank/DDBJ whole genome shotgun (WGS) entry which is preliminary data.</text>
</comment>
<dbReference type="EMBL" id="MTYJ01000009">
    <property type="protein sequence ID" value="OQV23856.1"/>
    <property type="molecule type" value="Genomic_DNA"/>
</dbReference>
<evidence type="ECO:0000313" key="2">
    <source>
        <dbReference type="EMBL" id="OQV23856.1"/>
    </source>
</evidence>
<reference evidence="3" key="1">
    <citation type="submission" date="2017-01" db="EMBL/GenBank/DDBJ databases">
        <title>Comparative genomics of anhydrobiosis in the tardigrade Hypsibius dujardini.</title>
        <authorList>
            <person name="Yoshida Y."/>
            <person name="Koutsovoulos G."/>
            <person name="Laetsch D."/>
            <person name="Stevens L."/>
            <person name="Kumar S."/>
            <person name="Horikawa D."/>
            <person name="Ishino K."/>
            <person name="Komine S."/>
            <person name="Tomita M."/>
            <person name="Blaxter M."/>
            <person name="Arakawa K."/>
        </authorList>
    </citation>
    <scope>NUCLEOTIDE SEQUENCE [LARGE SCALE GENOMIC DNA]</scope>
    <source>
        <strain evidence="3">Z151</strain>
    </source>
</reference>
<feature type="region of interest" description="Disordered" evidence="1">
    <location>
        <begin position="98"/>
        <end position="129"/>
    </location>
</feature>
<dbReference type="OrthoDB" id="10617425at2759"/>
<feature type="compositionally biased region" description="Gly residues" evidence="1">
    <location>
        <begin position="115"/>
        <end position="129"/>
    </location>
</feature>
<evidence type="ECO:0000313" key="3">
    <source>
        <dbReference type="Proteomes" id="UP000192578"/>
    </source>
</evidence>
<protein>
    <submittedName>
        <fullName evidence="2">Uncharacterized protein</fullName>
    </submittedName>
</protein>
<name>A0A1W0X8I7_HYPEX</name>
<dbReference type="AlphaFoldDB" id="A0A1W0X8I7"/>
<organism evidence="2 3">
    <name type="scientific">Hypsibius exemplaris</name>
    <name type="common">Freshwater tardigrade</name>
    <dbReference type="NCBI Taxonomy" id="2072580"/>
    <lineage>
        <taxon>Eukaryota</taxon>
        <taxon>Metazoa</taxon>
        <taxon>Ecdysozoa</taxon>
        <taxon>Tardigrada</taxon>
        <taxon>Eutardigrada</taxon>
        <taxon>Parachela</taxon>
        <taxon>Hypsibioidea</taxon>
        <taxon>Hypsibiidae</taxon>
        <taxon>Hypsibius</taxon>
    </lineage>
</organism>
<gene>
    <name evidence="2" type="ORF">BV898_02205</name>
</gene>
<sequence length="493" mass="53311">MDEGNFCRLLVDQLRSELDLPYEQCVSACSILLQELLQLMRTTGLNHIEASTLRKIQQKISASQETMNKKQALDSWDFSALTALIGDLEHYRKGSGNRESCWPGGSFPNNKPPGESGGSAGSGESGGGAGSGSAEIVSLLHNAFKKVNPMILQHVAAFPGAGSPDEFKLIDVLADEFQWMLQKSESTPGSVAGDSLLADLCGILLRAIVTHPQALSVIAHNTTIRSMLFRIIRSAVEQRRCNGSLDSDLVLSKLIKLATAVLSFLADDVELISTLSSGTTLDEAFPELSTALRDHVNFVSSHPHARSKDSLIALLSAASFLARPCKYNAMDGQQQDEDGYGTFFCDLWNEVTACGQNDLASYLAQTVLEWWNYQGSAASGTHSSLEGDFGLRNECNLVGSFLKDLVVVRARPLFCESNVGSTLEYFPSSVAAVKEATSSDAEFFLISDGDCELLIGMCERMGSNCEPGDKTFQAASSLATVIRKIRRPLVEDN</sequence>